<keyword evidence="2" id="KW-1185">Reference proteome</keyword>
<proteinExistence type="predicted"/>
<dbReference type="Proteomes" id="UP000001817">
    <property type="component" value="Chromosome 1"/>
</dbReference>
<reference evidence="1 2" key="1">
    <citation type="journal article" date="2006" name="Proc. Natl. Acad. Sci. U.S.A.">
        <title>Burkholderia xenovorans LB400 harbors a multi-replicon, 9.73-Mbp genome shaped for versatility.</title>
        <authorList>
            <person name="Chain P.S."/>
            <person name="Denef V.J."/>
            <person name="Konstantinidis K.T."/>
            <person name="Vergez L.M."/>
            <person name="Agullo L."/>
            <person name="Reyes V.L."/>
            <person name="Hauser L."/>
            <person name="Cordova M."/>
            <person name="Gomez L."/>
            <person name="Gonzalez M."/>
            <person name="Land M."/>
            <person name="Lao V."/>
            <person name="Larimer F."/>
            <person name="LiPuma J.J."/>
            <person name="Mahenthiralingam E."/>
            <person name="Malfatti S.A."/>
            <person name="Marx C.J."/>
            <person name="Parnell J.J."/>
            <person name="Ramette A."/>
            <person name="Richardson P."/>
            <person name="Seeger M."/>
            <person name="Smith D."/>
            <person name="Spilker T."/>
            <person name="Sul W.J."/>
            <person name="Tsoi T.V."/>
            <person name="Ulrich L.E."/>
            <person name="Zhulin I.B."/>
            <person name="Tiedje J.M."/>
        </authorList>
    </citation>
    <scope>NUCLEOTIDE SEQUENCE [LARGE SCALE GENOMIC DNA]</scope>
    <source>
        <strain evidence="1 2">LB400</strain>
    </source>
</reference>
<sequence>MKMERFYLSEFDQFLNQLKLGHPDIPEQQEKGRALQWDKLPAAPDGRPWFVAEPFTREGYVYYENPPRRTLNIPRGTRV</sequence>
<dbReference type="STRING" id="266265.Bxe_A2585"/>
<dbReference type="KEGG" id="bxe:Bxe_A2585"/>
<accession>Q13ZU4</accession>
<dbReference type="eggNOG" id="ENOG50317J5">
    <property type="taxonomic scope" value="Bacteria"/>
</dbReference>
<protein>
    <recommendedName>
        <fullName evidence="3">DUF3460 family protein</fullName>
    </recommendedName>
</protein>
<dbReference type="InterPro" id="IPR021853">
    <property type="entry name" value="DUF3460"/>
</dbReference>
<dbReference type="EMBL" id="CP000270">
    <property type="protein sequence ID" value="ABE30395.1"/>
    <property type="molecule type" value="Genomic_DNA"/>
</dbReference>
<evidence type="ECO:0008006" key="3">
    <source>
        <dbReference type="Google" id="ProtNLM"/>
    </source>
</evidence>
<organism evidence="1 2">
    <name type="scientific">Paraburkholderia xenovorans (strain LB400)</name>
    <dbReference type="NCBI Taxonomy" id="266265"/>
    <lineage>
        <taxon>Bacteria</taxon>
        <taxon>Pseudomonadati</taxon>
        <taxon>Pseudomonadota</taxon>
        <taxon>Betaproteobacteria</taxon>
        <taxon>Burkholderiales</taxon>
        <taxon>Burkholderiaceae</taxon>
        <taxon>Paraburkholderia</taxon>
    </lineage>
</organism>
<name>Q13ZU4_PARXL</name>
<dbReference type="Pfam" id="PF11943">
    <property type="entry name" value="DUF3460"/>
    <property type="match status" value="1"/>
</dbReference>
<gene>
    <name evidence="1" type="ORF">Bxe_A2585</name>
</gene>
<dbReference type="AlphaFoldDB" id="Q13ZU4"/>
<evidence type="ECO:0000313" key="1">
    <source>
        <dbReference type="EMBL" id="ABE30395.1"/>
    </source>
</evidence>
<evidence type="ECO:0000313" key="2">
    <source>
        <dbReference type="Proteomes" id="UP000001817"/>
    </source>
</evidence>